<gene>
    <name evidence="1" type="ORF">ABID21_003917</name>
</gene>
<comment type="caution">
    <text evidence="1">The sequence shown here is derived from an EMBL/GenBank/DDBJ whole genome shotgun (WGS) entry which is preliminary data.</text>
</comment>
<evidence type="ECO:0000313" key="2">
    <source>
        <dbReference type="Proteomes" id="UP001549031"/>
    </source>
</evidence>
<dbReference type="EMBL" id="JBEPLJ010000016">
    <property type="protein sequence ID" value="MET3587786.1"/>
    <property type="molecule type" value="Genomic_DNA"/>
</dbReference>
<organism evidence="1 2">
    <name type="scientific">Pseudorhizobium tarimense</name>
    <dbReference type="NCBI Taxonomy" id="1079109"/>
    <lineage>
        <taxon>Bacteria</taxon>
        <taxon>Pseudomonadati</taxon>
        <taxon>Pseudomonadota</taxon>
        <taxon>Alphaproteobacteria</taxon>
        <taxon>Hyphomicrobiales</taxon>
        <taxon>Rhizobiaceae</taxon>
        <taxon>Rhizobium/Agrobacterium group</taxon>
        <taxon>Pseudorhizobium</taxon>
    </lineage>
</organism>
<dbReference type="RefSeq" id="WP_247245408.1">
    <property type="nucleotide sequence ID" value="NZ_JALJRA010000015.1"/>
</dbReference>
<reference evidence="1 2" key="1">
    <citation type="submission" date="2024-06" db="EMBL/GenBank/DDBJ databases">
        <title>Genomic Encyclopedia of Type Strains, Phase IV (KMG-IV): sequencing the most valuable type-strain genomes for metagenomic binning, comparative biology and taxonomic classification.</title>
        <authorList>
            <person name="Goeker M."/>
        </authorList>
    </citation>
    <scope>NUCLEOTIDE SEQUENCE [LARGE SCALE GENOMIC DNA]</scope>
    <source>
        <strain evidence="1 2">DSM 105042</strain>
    </source>
</reference>
<evidence type="ECO:0000313" key="1">
    <source>
        <dbReference type="EMBL" id="MET3587786.1"/>
    </source>
</evidence>
<sequence>MTRTAAAYAHEHNPVFADDIQRTAWAIAARHLTAGQKDVTKMIADGIRQERSRCTDLVHAALGPDAEIAVFVANPSHDW</sequence>
<accession>A0ABV2HB78</accession>
<keyword evidence="2" id="KW-1185">Reference proteome</keyword>
<dbReference type="Proteomes" id="UP001549031">
    <property type="component" value="Unassembled WGS sequence"/>
</dbReference>
<proteinExistence type="predicted"/>
<name>A0ABV2HB78_9HYPH</name>
<protein>
    <submittedName>
        <fullName evidence="1">Uncharacterized protein</fullName>
    </submittedName>
</protein>